<comment type="similarity">
    <text evidence="1">Belongs to the BolA/IbaG family.</text>
</comment>
<evidence type="ECO:0000256" key="2">
    <source>
        <dbReference type="SAM" id="Phobius"/>
    </source>
</evidence>
<dbReference type="EMBL" id="BTGU01000061">
    <property type="protein sequence ID" value="GMN56074.1"/>
    <property type="molecule type" value="Genomic_DNA"/>
</dbReference>
<organism evidence="3 4">
    <name type="scientific">Ficus carica</name>
    <name type="common">Common fig</name>
    <dbReference type="NCBI Taxonomy" id="3494"/>
    <lineage>
        <taxon>Eukaryota</taxon>
        <taxon>Viridiplantae</taxon>
        <taxon>Streptophyta</taxon>
        <taxon>Embryophyta</taxon>
        <taxon>Tracheophyta</taxon>
        <taxon>Spermatophyta</taxon>
        <taxon>Magnoliopsida</taxon>
        <taxon>eudicotyledons</taxon>
        <taxon>Gunneridae</taxon>
        <taxon>Pentapetalae</taxon>
        <taxon>rosids</taxon>
        <taxon>fabids</taxon>
        <taxon>Rosales</taxon>
        <taxon>Moraceae</taxon>
        <taxon>Ficeae</taxon>
        <taxon>Ficus</taxon>
    </lineage>
</organism>
<keyword evidence="4" id="KW-1185">Reference proteome</keyword>
<dbReference type="Gene3D" id="3.30.300.90">
    <property type="entry name" value="BolA-like"/>
    <property type="match status" value="1"/>
</dbReference>
<dbReference type="AlphaFoldDB" id="A0AA88AND0"/>
<sequence length="161" mass="18215">MLTKTLIAGFGLAFRSRMSSSMIFNKTQFNYNRFSGLIVSPIINKQLGVWNPKSFTPKANYTDNNNITNNPGPIDSPLMQSMQLKSLSRMLMETVVMSGMCIFFYALFIIDVVSSEFEGKSSVIRQRMVYKAIWEELQSTVHAVDHMTTRTPSEAASNHNK</sequence>
<reference evidence="3" key="1">
    <citation type="submission" date="2023-07" db="EMBL/GenBank/DDBJ databases">
        <title>draft genome sequence of fig (Ficus carica).</title>
        <authorList>
            <person name="Takahashi T."/>
            <person name="Nishimura K."/>
        </authorList>
    </citation>
    <scope>NUCLEOTIDE SEQUENCE</scope>
</reference>
<proteinExistence type="inferred from homology"/>
<feature type="transmembrane region" description="Helical" evidence="2">
    <location>
        <begin position="90"/>
        <end position="110"/>
    </location>
</feature>
<gene>
    <name evidence="3" type="ORF">TIFTF001_025196</name>
</gene>
<keyword evidence="2" id="KW-0472">Membrane</keyword>
<dbReference type="GO" id="GO:0009507">
    <property type="term" value="C:chloroplast"/>
    <property type="evidence" value="ECO:0007669"/>
    <property type="project" value="TreeGrafter"/>
</dbReference>
<dbReference type="PANTHER" id="PTHR46230">
    <property type="match status" value="1"/>
</dbReference>
<dbReference type="Pfam" id="PF01722">
    <property type="entry name" value="BolA"/>
    <property type="match status" value="1"/>
</dbReference>
<dbReference type="SUPFAM" id="SSF82657">
    <property type="entry name" value="BolA-like"/>
    <property type="match status" value="1"/>
</dbReference>
<evidence type="ECO:0000256" key="1">
    <source>
        <dbReference type="RuleBase" id="RU003860"/>
    </source>
</evidence>
<dbReference type="InterPro" id="IPR002634">
    <property type="entry name" value="BolA"/>
</dbReference>
<keyword evidence="2" id="KW-0812">Transmembrane</keyword>
<evidence type="ECO:0000313" key="3">
    <source>
        <dbReference type="EMBL" id="GMN56074.1"/>
    </source>
</evidence>
<dbReference type="PANTHER" id="PTHR46230:SF4">
    <property type="entry name" value="PROTEIN BOLA4, CHLOROPLASTIC_MITOCHONDRIAL"/>
    <property type="match status" value="1"/>
</dbReference>
<name>A0AA88AND0_FICCA</name>
<protein>
    <submittedName>
        <fullName evidence="3">Uncharacterized protein</fullName>
    </submittedName>
</protein>
<comment type="caution">
    <text evidence="3">The sequence shown here is derived from an EMBL/GenBank/DDBJ whole genome shotgun (WGS) entry which is preliminary data.</text>
</comment>
<keyword evidence="2" id="KW-1133">Transmembrane helix</keyword>
<dbReference type="Proteomes" id="UP001187192">
    <property type="component" value="Unassembled WGS sequence"/>
</dbReference>
<dbReference type="GO" id="GO:0016226">
    <property type="term" value="P:iron-sulfur cluster assembly"/>
    <property type="evidence" value="ECO:0007669"/>
    <property type="project" value="TreeGrafter"/>
</dbReference>
<dbReference type="InterPro" id="IPR036065">
    <property type="entry name" value="BolA-like_sf"/>
</dbReference>
<evidence type="ECO:0000313" key="4">
    <source>
        <dbReference type="Proteomes" id="UP001187192"/>
    </source>
</evidence>
<accession>A0AA88AND0</accession>